<feature type="compositionally biased region" description="Low complexity" evidence="1">
    <location>
        <begin position="188"/>
        <end position="271"/>
    </location>
</feature>
<keyword evidence="3" id="KW-1185">Reference proteome</keyword>
<evidence type="ECO:0008006" key="4">
    <source>
        <dbReference type="Google" id="ProtNLM"/>
    </source>
</evidence>
<feature type="compositionally biased region" description="Low complexity" evidence="1">
    <location>
        <begin position="163"/>
        <end position="179"/>
    </location>
</feature>
<dbReference type="EMBL" id="JBHULD010000003">
    <property type="protein sequence ID" value="MFD2553102.1"/>
    <property type="molecule type" value="Genomic_DNA"/>
</dbReference>
<dbReference type="Proteomes" id="UP001597440">
    <property type="component" value="Unassembled WGS sequence"/>
</dbReference>
<comment type="caution">
    <text evidence="2">The sequence shown here is derived from an EMBL/GenBank/DDBJ whole genome shotgun (WGS) entry which is preliminary data.</text>
</comment>
<dbReference type="PANTHER" id="PTHR37456:SF6">
    <property type="entry name" value="COLLAGEN ALPHA-1(XXIII) CHAIN-LIKE ISOFORM X2"/>
    <property type="match status" value="1"/>
</dbReference>
<dbReference type="InterPro" id="IPR008160">
    <property type="entry name" value="Collagen"/>
</dbReference>
<evidence type="ECO:0000313" key="3">
    <source>
        <dbReference type="Proteomes" id="UP001597440"/>
    </source>
</evidence>
<dbReference type="PANTHER" id="PTHR37456">
    <property type="entry name" value="SI:CH211-266K2.1"/>
    <property type="match status" value="1"/>
</dbReference>
<feature type="compositionally biased region" description="Low complexity" evidence="1">
    <location>
        <begin position="134"/>
        <end position="149"/>
    </location>
</feature>
<feature type="region of interest" description="Disordered" evidence="1">
    <location>
        <begin position="125"/>
        <end position="287"/>
    </location>
</feature>
<gene>
    <name evidence="2" type="ORF">ACFSQW_01775</name>
</gene>
<dbReference type="Pfam" id="PF01391">
    <property type="entry name" value="Collagen"/>
    <property type="match status" value="2"/>
</dbReference>
<evidence type="ECO:0000313" key="2">
    <source>
        <dbReference type="EMBL" id="MFD2553102.1"/>
    </source>
</evidence>
<evidence type="ECO:0000256" key="1">
    <source>
        <dbReference type="SAM" id="MobiDB-lite"/>
    </source>
</evidence>
<proteinExistence type="predicted"/>
<name>A0ABW5KVW3_9SPHI</name>
<accession>A0ABW5KVW3</accession>
<protein>
    <recommendedName>
        <fullName evidence="4">Collagen-like protein</fullName>
    </recommendedName>
</protein>
<dbReference type="RefSeq" id="WP_246512759.1">
    <property type="nucleotide sequence ID" value="NZ_JAEQMU010000009.1"/>
</dbReference>
<sequence>MQKIYSLFIISFFIIGGVKGQSKISDSSGDRSLPSKNAILELNSKTRGLLHARVELRETKDPYPLAAHEAGIMVFNTKAVADVQVGIYYNDGTKWVANLSAYDSWLSAGNTGSVADFVASLKGAKGDKGDAGADGDTGIQGPAGPIGPQGLKGETGSKGDAGADGAAGIQGPAGPIGPQGVKGDIGPKGDTGADGATGTQGPAGPIGPQGLKGDTGPKGDTGADGATGTQGPAGPIGPQGLKGDTGPKGDTGADGATGTQGPAGPTGPQGLKGDTGDMGPAGSDASINNVAAGGDLAGQYPAPQVAALRGKAISTTAPVTNDILKFDGTQWAPSTLSALSGLVLPYAANENNTSPLFAINNSGDGAAISGTLNSTSSSIAAVQGVIDNTTPGGFSTAVKGINNGTGGLGIGVWGSHAGSAWGVYCSAPNGLGVYGNATANGTGVYANSNTGTGLIAASTNGVPASISIFNNSNNNNVLKASSVGNGTVIDVSTTGNGKGVFADTKSGFAIHGVTAAQNSAGIVGNNNGGGEAIVGITTSDIAGAVVGRNNGGGYGVRGFVATNTSGNSIGVYGDVGTSGSTGRAGRFENYNANNPANTLEVETNGTGNALLINHTGASGNLAVFQNDETNVVRITKTGQGIFNGGTQNSGADIAEAFDVIGARNTYEPGDVLVISIDEDRKVEKSSDAYSTLVIGVYATKPGVLLTEEDMDTDLSDKVPMGVVGVIPTKVCNEGGPIQRGDLLVTSSVPGVAMKADPNKVKVGQVIGKALQPFAGTGIDKIKVFVNVK</sequence>
<organism evidence="2 3">
    <name type="scientific">Sphingobacterium tabacisoli</name>
    <dbReference type="NCBI Taxonomy" id="2044855"/>
    <lineage>
        <taxon>Bacteria</taxon>
        <taxon>Pseudomonadati</taxon>
        <taxon>Bacteroidota</taxon>
        <taxon>Sphingobacteriia</taxon>
        <taxon>Sphingobacteriales</taxon>
        <taxon>Sphingobacteriaceae</taxon>
        <taxon>Sphingobacterium</taxon>
    </lineage>
</organism>
<reference evidence="3" key="1">
    <citation type="journal article" date="2019" name="Int. J. Syst. Evol. Microbiol.">
        <title>The Global Catalogue of Microorganisms (GCM) 10K type strain sequencing project: providing services to taxonomists for standard genome sequencing and annotation.</title>
        <authorList>
            <consortium name="The Broad Institute Genomics Platform"/>
            <consortium name="The Broad Institute Genome Sequencing Center for Infectious Disease"/>
            <person name="Wu L."/>
            <person name="Ma J."/>
        </authorList>
    </citation>
    <scope>NUCLEOTIDE SEQUENCE [LARGE SCALE GENOMIC DNA]</scope>
    <source>
        <strain evidence="3">KCTC 52298</strain>
    </source>
</reference>
<dbReference type="InterPro" id="IPR050938">
    <property type="entry name" value="Collagen_Structural_Proteins"/>
</dbReference>